<protein>
    <submittedName>
        <fullName evidence="2">Uncharacterized protein</fullName>
    </submittedName>
</protein>
<dbReference type="HOGENOM" id="CLU_382192_0_0_1"/>
<keyword evidence="1" id="KW-1133">Transmembrane helix</keyword>
<organism evidence="2 3">
    <name type="scientific">Kuraishia capsulata CBS 1993</name>
    <dbReference type="NCBI Taxonomy" id="1382522"/>
    <lineage>
        <taxon>Eukaryota</taxon>
        <taxon>Fungi</taxon>
        <taxon>Dikarya</taxon>
        <taxon>Ascomycota</taxon>
        <taxon>Saccharomycotina</taxon>
        <taxon>Pichiomycetes</taxon>
        <taxon>Pichiales</taxon>
        <taxon>Pichiaceae</taxon>
        <taxon>Kuraishia</taxon>
    </lineage>
</organism>
<dbReference type="Proteomes" id="UP000019384">
    <property type="component" value="Unassembled WGS sequence"/>
</dbReference>
<dbReference type="RefSeq" id="XP_022457915.1">
    <property type="nucleotide sequence ID" value="XM_022604100.1"/>
</dbReference>
<keyword evidence="3" id="KW-1185">Reference proteome</keyword>
<keyword evidence="1" id="KW-0812">Transmembrane</keyword>
<reference evidence="2" key="1">
    <citation type="submission" date="2013-12" db="EMBL/GenBank/DDBJ databases">
        <authorList>
            <person name="Genoscope - CEA"/>
        </authorList>
    </citation>
    <scope>NUCLEOTIDE SEQUENCE</scope>
    <source>
        <strain evidence="2">CBS 1993</strain>
    </source>
</reference>
<dbReference type="GeneID" id="34519303"/>
<reference evidence="2" key="2">
    <citation type="submission" date="2014-02" db="EMBL/GenBank/DDBJ databases">
        <title>Complete DNA sequence of /Kuraishia capsulata/ illustrates novel genomic features among budding yeasts (/Saccharomycotina/).</title>
        <authorList>
            <person name="Morales L."/>
            <person name="Noel B."/>
            <person name="Porcel B."/>
            <person name="Marcet-Houben M."/>
            <person name="Hullo M-F."/>
            <person name="Sacerdot C."/>
            <person name="Tekaia F."/>
            <person name="Leh-Louis V."/>
            <person name="Despons L."/>
            <person name="Khanna V."/>
            <person name="Aury J-M."/>
            <person name="Barbe V."/>
            <person name="Couloux A."/>
            <person name="Labadie K."/>
            <person name="Pelletier E."/>
            <person name="Souciet J-L."/>
            <person name="Boekhout T."/>
            <person name="Gabaldon T."/>
            <person name="Wincker P."/>
            <person name="Dujon B."/>
        </authorList>
    </citation>
    <scope>NUCLEOTIDE SEQUENCE</scope>
    <source>
        <strain evidence="2">CBS 1993</strain>
    </source>
</reference>
<proteinExistence type="predicted"/>
<keyword evidence="1" id="KW-0472">Membrane</keyword>
<dbReference type="EMBL" id="HG793126">
    <property type="protein sequence ID" value="CDK25905.1"/>
    <property type="molecule type" value="Genomic_DNA"/>
</dbReference>
<accession>W6MUT5</accession>
<name>W6MUT5_9ASCO</name>
<evidence type="ECO:0000313" key="2">
    <source>
        <dbReference type="EMBL" id="CDK25905.1"/>
    </source>
</evidence>
<feature type="transmembrane region" description="Helical" evidence="1">
    <location>
        <begin position="36"/>
        <end position="53"/>
    </location>
</feature>
<evidence type="ECO:0000313" key="3">
    <source>
        <dbReference type="Proteomes" id="UP000019384"/>
    </source>
</evidence>
<evidence type="ECO:0000256" key="1">
    <source>
        <dbReference type="SAM" id="Phobius"/>
    </source>
</evidence>
<gene>
    <name evidence="2" type="ORF">KUCA_T00001876001</name>
</gene>
<dbReference type="OrthoDB" id="3980597at2759"/>
<dbReference type="AlphaFoldDB" id="W6MUT5"/>
<sequence length="724" mass="80433">MHDLNWLKKRLSKTARFYYHRYGHYVPRTPRSRRRALINTFVLLTIGLLATILHRSSSPTPGPETSQIGAGPSLLALRETLYAGGYYDRLQEYLNSGIAGDPTDDEPRYPVLVDLQKSLFRSSRCPIYTYYNMDASDGLTQEDRVYDRSVLAAWMVYYSSLGFNPVVLDLDDISEKYARNKRSPLFGQARFARSMLRRTDLLENDLVLKLFTMQDHMASNGIDSAAFVDYHLFPMTGDPLANSEALRSSLKTCFGGSDHGLEPPSGVAAFKVDGLHIGSVSQSQVALFATEKSIRTSLQRLQRLLRRTATLVVPLPKDKLNFEFGDYSQSTITRLNPDIRKKDIADVIASHRHALFIENLNRRSTMDYVTRPISVGTMEIVDPVTLPGHLLSDELVKVARSLAVCPDVMVGLPTQANIARAKAIELEKTWALVNRARAKNLARDSDMDRLQAKIDSLKPKCNNLQIRIVDALDLAHADDGEDLDEPGIAGSPYSRSRFSLIAVPHPLVTVNALHLSSNDHAELVSFPYRNQFLTQLFKGSAAAELATLPERLALFRKVTAQEGKYRVLSTSLEFLMGAPLSEVLEAAATSLGFAPKEYTSRHGLAMAALDVEDNSKTLYVPTYAELVGGTSSFEVRIQALRAKMREARYLIMRASERKPIIPPKARKPASGSEISVDQLEPVTQPIPAIAESLNALDAAAWNSARVVEAIGRRVRGLVHDLQNI</sequence>